<dbReference type="AlphaFoldDB" id="A0AAW9DIT0"/>
<comment type="caution">
    <text evidence="1">The sequence shown here is derived from an EMBL/GenBank/DDBJ whole genome shotgun (WGS) entry which is preliminary data.</text>
</comment>
<reference evidence="1" key="1">
    <citation type="submission" date="2023-11" db="EMBL/GenBank/DDBJ databases">
        <title>Antimicrobial resistance in invasive Streptococcus suis isolated in Spain and the associated genetic mechanisms.</title>
        <authorList>
            <person name="Uruen C."/>
            <person name="Arenas J.A."/>
        </authorList>
    </citation>
    <scope>NUCLEOTIDE SEQUENCE</scope>
    <source>
        <strain evidence="1">Ss_70</strain>
    </source>
</reference>
<dbReference type="Proteomes" id="UP001270004">
    <property type="component" value="Unassembled WGS sequence"/>
</dbReference>
<feature type="non-terminal residue" evidence="1">
    <location>
        <position position="119"/>
    </location>
</feature>
<dbReference type="EMBL" id="JAWWZK010000091">
    <property type="protein sequence ID" value="MDX5038828.1"/>
    <property type="molecule type" value="Genomic_DNA"/>
</dbReference>
<sequence>MAVKGIGLNLGERLTLAGKKYEILNDIIDVQASIGKVRFLSIGDPVIGTEQVEENGRTIERTTGEIVGHSINFMFESDDSEADSVTILEMSRVDIEGLGLKPGDYFEMVDPVITISRMP</sequence>
<proteinExistence type="predicted"/>
<protein>
    <submittedName>
        <fullName evidence="1">Uncharacterized protein</fullName>
    </submittedName>
</protein>
<accession>A0AAW9DIT0</accession>
<dbReference type="RefSeq" id="WP_319444390.1">
    <property type="nucleotide sequence ID" value="NZ_JAWWZK010000091.1"/>
</dbReference>
<evidence type="ECO:0000313" key="1">
    <source>
        <dbReference type="EMBL" id="MDX5038828.1"/>
    </source>
</evidence>
<evidence type="ECO:0000313" key="2">
    <source>
        <dbReference type="Proteomes" id="UP001270004"/>
    </source>
</evidence>
<organism evidence="1 2">
    <name type="scientific">Streptococcus suis</name>
    <dbReference type="NCBI Taxonomy" id="1307"/>
    <lineage>
        <taxon>Bacteria</taxon>
        <taxon>Bacillati</taxon>
        <taxon>Bacillota</taxon>
        <taxon>Bacilli</taxon>
        <taxon>Lactobacillales</taxon>
        <taxon>Streptococcaceae</taxon>
        <taxon>Streptococcus</taxon>
    </lineage>
</organism>
<name>A0AAW9DIT0_STRSU</name>
<gene>
    <name evidence="1" type="ORF">SHY70_11190</name>
</gene>